<organism evidence="2 3">
    <name type="scientific">Thioalkalicoccus limnaeus</name>
    <dbReference type="NCBI Taxonomy" id="120681"/>
    <lineage>
        <taxon>Bacteria</taxon>
        <taxon>Pseudomonadati</taxon>
        <taxon>Pseudomonadota</taxon>
        <taxon>Gammaproteobacteria</taxon>
        <taxon>Chromatiales</taxon>
        <taxon>Chromatiaceae</taxon>
        <taxon>Thioalkalicoccus</taxon>
    </lineage>
</organism>
<proteinExistence type="predicted"/>
<evidence type="ECO:0000313" key="2">
    <source>
        <dbReference type="EMBL" id="MEY6432964.1"/>
    </source>
</evidence>
<comment type="caution">
    <text evidence="2">The sequence shown here is derived from an EMBL/GenBank/DDBJ whole genome shotgun (WGS) entry which is preliminary data.</text>
</comment>
<evidence type="ECO:0000256" key="1">
    <source>
        <dbReference type="SAM" id="Coils"/>
    </source>
</evidence>
<dbReference type="EMBL" id="JBDKXB010000014">
    <property type="protein sequence ID" value="MEY6432964.1"/>
    <property type="molecule type" value="Genomic_DNA"/>
</dbReference>
<sequence>MTQTGLDKAIAFANELFLALEARDHRVVIAPNAERFHRADVDERENPGKGHHHHDLWSPMRCTVVYIGTVAISLTVIEMSETAEARYVNGEYVQLTDYVSKRRGRYAQDSGWTSTRDFPTGRLCLQAYSPYPRADWTQQWRETPSRDLSGRIPAIVRELEKATVEIARLVEERERHAEIARQRWEAQREQWRREEEARRAAKAQKDSKEELLQVIDTWAEAKRLGAFFADAERRAQDLPDEQRERTKERLRRARALIGSTDALERFDAWRAPEER</sequence>
<accession>A0ABV4BG64</accession>
<protein>
    <submittedName>
        <fullName evidence="2">Uncharacterized protein</fullName>
    </submittedName>
</protein>
<evidence type="ECO:0000313" key="3">
    <source>
        <dbReference type="Proteomes" id="UP001564408"/>
    </source>
</evidence>
<keyword evidence="3" id="KW-1185">Reference proteome</keyword>
<name>A0ABV4BG64_9GAMM</name>
<keyword evidence="1" id="KW-0175">Coiled coil</keyword>
<feature type="coiled-coil region" evidence="1">
    <location>
        <begin position="159"/>
        <end position="194"/>
    </location>
</feature>
<dbReference type="Proteomes" id="UP001564408">
    <property type="component" value="Unassembled WGS sequence"/>
</dbReference>
<reference evidence="2 3" key="1">
    <citation type="submission" date="2024-05" db="EMBL/GenBank/DDBJ databases">
        <title>Genome Sequence and Characterization of the New Strain Purple Sulfur Bacterium of Genus Thioalkalicoccus.</title>
        <authorList>
            <person name="Bryantseva I.A."/>
            <person name="Kyndt J.A."/>
            <person name="Imhoff J.F."/>
        </authorList>
    </citation>
    <scope>NUCLEOTIDE SEQUENCE [LARGE SCALE GENOMIC DNA]</scope>
    <source>
        <strain evidence="2 3">Um2</strain>
    </source>
</reference>
<dbReference type="RefSeq" id="WP_369667350.1">
    <property type="nucleotide sequence ID" value="NZ_JBDKXB010000014.1"/>
</dbReference>
<gene>
    <name evidence="2" type="ORF">ABC977_11155</name>
</gene>